<sequence length="108" mass="11883">MKRDGFEPDEMTVVSVLRACGDIRNLEFGKGKCRDLVYARNVFDKMGRKVLVTWNAMITGDAATGRGVLFAKETLLNDHGSSVAAQCFVIQGFRNVGSWVAQLNSIVI</sequence>
<keyword evidence="2" id="KW-1185">Reference proteome</keyword>
<dbReference type="Proteomes" id="UP000245207">
    <property type="component" value="Unassembled WGS sequence"/>
</dbReference>
<dbReference type="AlphaFoldDB" id="A0A2U1N6L4"/>
<comment type="caution">
    <text evidence="1">The sequence shown here is derived from an EMBL/GenBank/DDBJ whole genome shotgun (WGS) entry which is preliminary data.</text>
</comment>
<protein>
    <submittedName>
        <fullName evidence="1">Pentatricopeptide repeat-containing protein</fullName>
    </submittedName>
</protein>
<dbReference type="InterPro" id="IPR046960">
    <property type="entry name" value="PPR_At4g14850-like_plant"/>
</dbReference>
<reference evidence="1 2" key="1">
    <citation type="journal article" date="2018" name="Mol. Plant">
        <title>The genome of Artemisia annua provides insight into the evolution of Asteraceae family and artemisinin biosynthesis.</title>
        <authorList>
            <person name="Shen Q."/>
            <person name="Zhang L."/>
            <person name="Liao Z."/>
            <person name="Wang S."/>
            <person name="Yan T."/>
            <person name="Shi P."/>
            <person name="Liu M."/>
            <person name="Fu X."/>
            <person name="Pan Q."/>
            <person name="Wang Y."/>
            <person name="Lv Z."/>
            <person name="Lu X."/>
            <person name="Zhang F."/>
            <person name="Jiang W."/>
            <person name="Ma Y."/>
            <person name="Chen M."/>
            <person name="Hao X."/>
            <person name="Li L."/>
            <person name="Tang Y."/>
            <person name="Lv G."/>
            <person name="Zhou Y."/>
            <person name="Sun X."/>
            <person name="Brodelius P.E."/>
            <person name="Rose J.K.C."/>
            <person name="Tang K."/>
        </authorList>
    </citation>
    <scope>NUCLEOTIDE SEQUENCE [LARGE SCALE GENOMIC DNA]</scope>
    <source>
        <strain evidence="2">cv. Huhao1</strain>
        <tissue evidence="1">Leaf</tissue>
    </source>
</reference>
<dbReference type="PANTHER" id="PTHR47926">
    <property type="entry name" value="PENTATRICOPEPTIDE REPEAT-CONTAINING PROTEIN"/>
    <property type="match status" value="1"/>
</dbReference>
<gene>
    <name evidence="1" type="ORF">CTI12_AA300250</name>
</gene>
<dbReference type="OrthoDB" id="1935468at2759"/>
<dbReference type="GO" id="GO:0009451">
    <property type="term" value="P:RNA modification"/>
    <property type="evidence" value="ECO:0007669"/>
    <property type="project" value="InterPro"/>
</dbReference>
<dbReference type="GO" id="GO:0003723">
    <property type="term" value="F:RNA binding"/>
    <property type="evidence" value="ECO:0007669"/>
    <property type="project" value="InterPro"/>
</dbReference>
<name>A0A2U1N6L4_ARTAN</name>
<dbReference type="STRING" id="35608.A0A2U1N6L4"/>
<dbReference type="InterPro" id="IPR011990">
    <property type="entry name" value="TPR-like_helical_dom_sf"/>
</dbReference>
<evidence type="ECO:0000313" key="2">
    <source>
        <dbReference type="Proteomes" id="UP000245207"/>
    </source>
</evidence>
<dbReference type="Gene3D" id="1.25.40.10">
    <property type="entry name" value="Tetratricopeptide repeat domain"/>
    <property type="match status" value="1"/>
</dbReference>
<dbReference type="EMBL" id="PKPP01003496">
    <property type="protein sequence ID" value="PWA69152.1"/>
    <property type="molecule type" value="Genomic_DNA"/>
</dbReference>
<accession>A0A2U1N6L4</accession>
<organism evidence="1 2">
    <name type="scientific">Artemisia annua</name>
    <name type="common">Sweet wormwood</name>
    <dbReference type="NCBI Taxonomy" id="35608"/>
    <lineage>
        <taxon>Eukaryota</taxon>
        <taxon>Viridiplantae</taxon>
        <taxon>Streptophyta</taxon>
        <taxon>Embryophyta</taxon>
        <taxon>Tracheophyta</taxon>
        <taxon>Spermatophyta</taxon>
        <taxon>Magnoliopsida</taxon>
        <taxon>eudicotyledons</taxon>
        <taxon>Gunneridae</taxon>
        <taxon>Pentapetalae</taxon>
        <taxon>asterids</taxon>
        <taxon>campanulids</taxon>
        <taxon>Asterales</taxon>
        <taxon>Asteraceae</taxon>
        <taxon>Asteroideae</taxon>
        <taxon>Anthemideae</taxon>
        <taxon>Artemisiinae</taxon>
        <taxon>Artemisia</taxon>
    </lineage>
</organism>
<evidence type="ECO:0000313" key="1">
    <source>
        <dbReference type="EMBL" id="PWA69152.1"/>
    </source>
</evidence>
<proteinExistence type="predicted"/>
<dbReference type="PANTHER" id="PTHR47926:SF347">
    <property type="entry name" value="PENTATRICOPEPTIDE REPEAT-CONTAINING PROTEIN"/>
    <property type="match status" value="1"/>
</dbReference>